<evidence type="ECO:0000313" key="1">
    <source>
        <dbReference type="EMBL" id="MFD2660392.1"/>
    </source>
</evidence>
<reference evidence="2" key="1">
    <citation type="journal article" date="2019" name="Int. J. Syst. Evol. Microbiol.">
        <title>The Global Catalogue of Microorganisms (GCM) 10K type strain sequencing project: providing services to taxonomists for standard genome sequencing and annotation.</title>
        <authorList>
            <consortium name="The Broad Institute Genomics Platform"/>
            <consortium name="The Broad Institute Genome Sequencing Center for Infectious Disease"/>
            <person name="Wu L."/>
            <person name="Ma J."/>
        </authorList>
    </citation>
    <scope>NUCLEOTIDE SEQUENCE [LARGE SCALE GENOMIC DNA]</scope>
    <source>
        <strain evidence="2">TISTR 1827</strain>
    </source>
</reference>
<name>A0ABW5QVJ5_9BACL</name>
<protein>
    <submittedName>
        <fullName evidence="1">Uncharacterized protein</fullName>
    </submittedName>
</protein>
<evidence type="ECO:0000313" key="2">
    <source>
        <dbReference type="Proteomes" id="UP001597493"/>
    </source>
</evidence>
<keyword evidence="2" id="KW-1185">Reference proteome</keyword>
<dbReference type="RefSeq" id="WP_379271605.1">
    <property type="nucleotide sequence ID" value="NZ_JBHUGT010000022.1"/>
</dbReference>
<comment type="caution">
    <text evidence="1">The sequence shown here is derived from an EMBL/GenBank/DDBJ whole genome shotgun (WGS) entry which is preliminary data.</text>
</comment>
<sequence>MGTRLWLEEAVKERFPQLRYVRVRTSGRHRAVIYAWDGDLRLTDKDAAALRRYAIGGFSHYICFSVEPYDRVPAEGGTNPDVPEPLKAAALRPELNQDDIFAMLGSLFPGIGVAFNRYDEITGTVYIHVYGHGVITPDDKRKLERYAEELIPVGSTAKLIFFE</sequence>
<gene>
    <name evidence="1" type="ORF">ACFSW5_08905</name>
</gene>
<proteinExistence type="predicted"/>
<accession>A0ABW5QVJ5</accession>
<dbReference type="Proteomes" id="UP001597493">
    <property type="component" value="Unassembled WGS sequence"/>
</dbReference>
<dbReference type="EMBL" id="JBHUMY010000007">
    <property type="protein sequence ID" value="MFD2660392.1"/>
    <property type="molecule type" value="Genomic_DNA"/>
</dbReference>
<organism evidence="1 2">
    <name type="scientific">Paenibacillus thailandensis</name>
    <dbReference type="NCBI Taxonomy" id="393250"/>
    <lineage>
        <taxon>Bacteria</taxon>
        <taxon>Bacillati</taxon>
        <taxon>Bacillota</taxon>
        <taxon>Bacilli</taxon>
        <taxon>Bacillales</taxon>
        <taxon>Paenibacillaceae</taxon>
        <taxon>Paenibacillus</taxon>
    </lineage>
</organism>